<feature type="domain" description="DUF6933" evidence="1">
    <location>
        <begin position="5"/>
        <end position="157"/>
    </location>
</feature>
<dbReference type="AlphaFoldDB" id="A0A8J3PT94"/>
<dbReference type="EMBL" id="BONV01000012">
    <property type="protein sequence ID" value="GIG80073.1"/>
    <property type="molecule type" value="Genomic_DNA"/>
</dbReference>
<dbReference type="Proteomes" id="UP000630097">
    <property type="component" value="Unassembled WGS sequence"/>
</dbReference>
<proteinExistence type="predicted"/>
<dbReference type="RefSeq" id="WP_345337643.1">
    <property type="nucleotide sequence ID" value="NZ_BAABHH010000005.1"/>
</dbReference>
<gene>
    <name evidence="2" type="ORF">Pka01_32000</name>
</gene>
<dbReference type="Pfam" id="PF22016">
    <property type="entry name" value="DUF6933"/>
    <property type="match status" value="1"/>
</dbReference>
<dbReference type="InterPro" id="IPR053864">
    <property type="entry name" value="DUF6933"/>
</dbReference>
<evidence type="ECO:0000313" key="2">
    <source>
        <dbReference type="EMBL" id="GIG80073.1"/>
    </source>
</evidence>
<evidence type="ECO:0000313" key="3">
    <source>
        <dbReference type="Proteomes" id="UP000630097"/>
    </source>
</evidence>
<accession>A0A8J3PT94</accession>
<protein>
    <recommendedName>
        <fullName evidence="1">DUF6933 domain-containing protein</fullName>
    </recommendedName>
</protein>
<name>A0A8J3PT94_9ACTN</name>
<keyword evidence="3" id="KW-1185">Reference proteome</keyword>
<sequence>MQVLIVRGTKKLLDRVGPLSLGEDEQQTTLLGQWYATAVFWKPQVALFVNESTLVPVLMPLAPATTLLARFPRQVATVLAAHGIPDTIIGEELQQMRDHRLAKTANRSVVGIMNEFTYLAETYRGDTPPPDLLGLAMRLATTPCGPLYSKHVSPDRELQALLRSVAPPAN</sequence>
<organism evidence="2 3">
    <name type="scientific">Planotetraspora kaengkrachanensis</name>
    <dbReference type="NCBI Taxonomy" id="575193"/>
    <lineage>
        <taxon>Bacteria</taxon>
        <taxon>Bacillati</taxon>
        <taxon>Actinomycetota</taxon>
        <taxon>Actinomycetes</taxon>
        <taxon>Streptosporangiales</taxon>
        <taxon>Streptosporangiaceae</taxon>
        <taxon>Planotetraspora</taxon>
    </lineage>
</organism>
<reference evidence="2 3" key="1">
    <citation type="submission" date="2021-01" db="EMBL/GenBank/DDBJ databases">
        <title>Whole genome shotgun sequence of Planotetraspora kaengkrachanensis NBRC 104272.</title>
        <authorList>
            <person name="Komaki H."/>
            <person name="Tamura T."/>
        </authorList>
    </citation>
    <scope>NUCLEOTIDE SEQUENCE [LARGE SCALE GENOMIC DNA]</scope>
    <source>
        <strain evidence="2 3">NBRC 104272</strain>
    </source>
</reference>
<comment type="caution">
    <text evidence="2">The sequence shown here is derived from an EMBL/GenBank/DDBJ whole genome shotgun (WGS) entry which is preliminary data.</text>
</comment>
<evidence type="ECO:0000259" key="1">
    <source>
        <dbReference type="Pfam" id="PF22016"/>
    </source>
</evidence>